<accession>A0A8T3DWG0</accession>
<proteinExistence type="predicted"/>
<dbReference type="Proteomes" id="UP000829720">
    <property type="component" value="Unassembled WGS sequence"/>
</dbReference>
<name>A0A8T3DWG0_9TELE</name>
<reference evidence="1" key="1">
    <citation type="submission" date="2021-01" db="EMBL/GenBank/DDBJ databases">
        <authorList>
            <person name="Zahm M."/>
            <person name="Roques C."/>
            <person name="Cabau C."/>
            <person name="Klopp C."/>
            <person name="Donnadieu C."/>
            <person name="Jouanno E."/>
            <person name="Lampietro C."/>
            <person name="Louis A."/>
            <person name="Herpin A."/>
            <person name="Echchiki A."/>
            <person name="Berthelot C."/>
            <person name="Parey E."/>
            <person name="Roest-Crollius H."/>
            <person name="Braasch I."/>
            <person name="Postlethwait J."/>
            <person name="Bobe J."/>
            <person name="Montfort J."/>
            <person name="Bouchez O."/>
            <person name="Begum T."/>
            <person name="Mejri S."/>
            <person name="Adams A."/>
            <person name="Chen W.-J."/>
            <person name="Guiguen Y."/>
        </authorList>
    </citation>
    <scope>NUCLEOTIDE SEQUENCE</scope>
    <source>
        <tissue evidence="1">Blood</tissue>
    </source>
</reference>
<organism evidence="1 2">
    <name type="scientific">Albula goreensis</name>
    <dbReference type="NCBI Taxonomy" id="1534307"/>
    <lineage>
        <taxon>Eukaryota</taxon>
        <taxon>Metazoa</taxon>
        <taxon>Chordata</taxon>
        <taxon>Craniata</taxon>
        <taxon>Vertebrata</taxon>
        <taxon>Euteleostomi</taxon>
        <taxon>Actinopterygii</taxon>
        <taxon>Neopterygii</taxon>
        <taxon>Teleostei</taxon>
        <taxon>Albuliformes</taxon>
        <taxon>Albulidae</taxon>
        <taxon>Albula</taxon>
    </lineage>
</organism>
<protein>
    <submittedName>
        <fullName evidence="1">Uncharacterized protein</fullName>
    </submittedName>
</protein>
<sequence>MVSEGGDSFLSQKMTDIPQTSKTITLLSKRNAKKPTYREYHSMDCIPSSVWQEAEEGRPLHVREANSCDLPPLMSDEAHPEGKERLNLTLQMRERDQWRRERGPDLSLWEKTQKWMSFN</sequence>
<dbReference type="AlphaFoldDB" id="A0A8T3DWG0"/>
<gene>
    <name evidence="1" type="ORF">AGOR_G00032700</name>
</gene>
<dbReference type="EMBL" id="JAERUA010000003">
    <property type="protein sequence ID" value="KAI1901281.1"/>
    <property type="molecule type" value="Genomic_DNA"/>
</dbReference>
<comment type="caution">
    <text evidence="1">The sequence shown here is derived from an EMBL/GenBank/DDBJ whole genome shotgun (WGS) entry which is preliminary data.</text>
</comment>
<keyword evidence="2" id="KW-1185">Reference proteome</keyword>
<evidence type="ECO:0000313" key="2">
    <source>
        <dbReference type="Proteomes" id="UP000829720"/>
    </source>
</evidence>
<evidence type="ECO:0000313" key="1">
    <source>
        <dbReference type="EMBL" id="KAI1901281.1"/>
    </source>
</evidence>